<dbReference type="RefSeq" id="WP_015930343.1">
    <property type="nucleotide sequence ID" value="NC_011894.1"/>
</dbReference>
<gene>
    <name evidence="4" type="ordered locus">Mnod_3781</name>
</gene>
<proteinExistence type="predicted"/>
<organism evidence="4 5">
    <name type="scientific">Methylobacterium nodulans (strain LMG 21967 / CNCM I-2342 / ORS 2060)</name>
    <dbReference type="NCBI Taxonomy" id="460265"/>
    <lineage>
        <taxon>Bacteria</taxon>
        <taxon>Pseudomonadati</taxon>
        <taxon>Pseudomonadota</taxon>
        <taxon>Alphaproteobacteria</taxon>
        <taxon>Hyphomicrobiales</taxon>
        <taxon>Methylobacteriaceae</taxon>
        <taxon>Methylobacterium</taxon>
    </lineage>
</organism>
<sequence>MKRFRPTLHGVAAVALASLLPAMSQAADTLDLTVGHSQILRPGKAVGTIAIGDPDIADATTAAGGTILVTGKKIGTTNIIALDETGSEVLASTLRVVPIDRRPKYSVDVIKGGQRIEYSCGPELHCAPTKDVAKGASATVVVEPPLGRPPAGAAATTVSTQTENKSSSE</sequence>
<dbReference type="Pfam" id="PF13629">
    <property type="entry name" value="T2SS-T3SS_pil_N"/>
    <property type="match status" value="1"/>
</dbReference>
<protein>
    <recommendedName>
        <fullName evidence="3">Pilus formation protein N-terminal domain-containing protein</fullName>
    </recommendedName>
</protein>
<feature type="domain" description="Pilus formation protein N-terminal" evidence="3">
    <location>
        <begin position="26"/>
        <end position="96"/>
    </location>
</feature>
<feature type="signal peptide" evidence="2">
    <location>
        <begin position="1"/>
        <end position="26"/>
    </location>
</feature>
<dbReference type="Proteomes" id="UP000008207">
    <property type="component" value="Chromosome"/>
</dbReference>
<feature type="region of interest" description="Disordered" evidence="1">
    <location>
        <begin position="144"/>
        <end position="169"/>
    </location>
</feature>
<evidence type="ECO:0000313" key="5">
    <source>
        <dbReference type="Proteomes" id="UP000008207"/>
    </source>
</evidence>
<dbReference type="HOGENOM" id="CLU_1576677_0_0_5"/>
<feature type="chain" id="PRO_5002874317" description="Pilus formation protein N-terminal domain-containing protein" evidence="2">
    <location>
        <begin position="27"/>
        <end position="169"/>
    </location>
</feature>
<evidence type="ECO:0000313" key="4">
    <source>
        <dbReference type="EMBL" id="ACL58687.1"/>
    </source>
</evidence>
<keyword evidence="2" id="KW-0732">Signal</keyword>
<evidence type="ECO:0000256" key="1">
    <source>
        <dbReference type="SAM" id="MobiDB-lite"/>
    </source>
</evidence>
<accession>B8IRE7</accession>
<dbReference type="STRING" id="460265.Mnod_3781"/>
<reference evidence="4 5" key="1">
    <citation type="submission" date="2009-01" db="EMBL/GenBank/DDBJ databases">
        <title>Complete sequence of chromosome of Methylobacterium nodulans ORS 2060.</title>
        <authorList>
            <consortium name="US DOE Joint Genome Institute"/>
            <person name="Lucas S."/>
            <person name="Copeland A."/>
            <person name="Lapidus A."/>
            <person name="Glavina del Rio T."/>
            <person name="Dalin E."/>
            <person name="Tice H."/>
            <person name="Bruce D."/>
            <person name="Goodwin L."/>
            <person name="Pitluck S."/>
            <person name="Sims D."/>
            <person name="Brettin T."/>
            <person name="Detter J.C."/>
            <person name="Han C."/>
            <person name="Larimer F."/>
            <person name="Land M."/>
            <person name="Hauser L."/>
            <person name="Kyrpides N."/>
            <person name="Ivanova N."/>
            <person name="Marx C.J."/>
            <person name="Richardson P."/>
        </authorList>
    </citation>
    <scope>NUCLEOTIDE SEQUENCE [LARGE SCALE GENOMIC DNA]</scope>
    <source>
        <strain evidence="5">LMG 21967 / CNCM I-2342 / ORS 2060</strain>
    </source>
</reference>
<dbReference type="InterPro" id="IPR032789">
    <property type="entry name" value="T2SS-T3SS_pil_N"/>
</dbReference>
<dbReference type="AlphaFoldDB" id="B8IRE7"/>
<dbReference type="EMBL" id="CP001349">
    <property type="protein sequence ID" value="ACL58687.1"/>
    <property type="molecule type" value="Genomic_DNA"/>
</dbReference>
<name>B8IRE7_METNO</name>
<feature type="compositionally biased region" description="Polar residues" evidence="1">
    <location>
        <begin position="156"/>
        <end position="169"/>
    </location>
</feature>
<keyword evidence="5" id="KW-1185">Reference proteome</keyword>
<evidence type="ECO:0000259" key="3">
    <source>
        <dbReference type="Pfam" id="PF13629"/>
    </source>
</evidence>
<dbReference type="KEGG" id="mno:Mnod_3781"/>
<evidence type="ECO:0000256" key="2">
    <source>
        <dbReference type="SAM" id="SignalP"/>
    </source>
</evidence>
<dbReference type="eggNOG" id="COG4964">
    <property type="taxonomic scope" value="Bacteria"/>
</dbReference>